<dbReference type="Proteomes" id="UP000284543">
    <property type="component" value="Unassembled WGS sequence"/>
</dbReference>
<protein>
    <submittedName>
        <fullName evidence="1">Uncharacterized protein</fullName>
    </submittedName>
</protein>
<organism evidence="1 2">
    <name type="scientific">Enterocloster bolteae</name>
    <dbReference type="NCBI Taxonomy" id="208479"/>
    <lineage>
        <taxon>Bacteria</taxon>
        <taxon>Bacillati</taxon>
        <taxon>Bacillota</taxon>
        <taxon>Clostridia</taxon>
        <taxon>Lachnospirales</taxon>
        <taxon>Lachnospiraceae</taxon>
        <taxon>Enterocloster</taxon>
    </lineage>
</organism>
<proteinExistence type="predicted"/>
<dbReference type="RefSeq" id="WP_118017304.1">
    <property type="nucleotide sequence ID" value="NZ_CAUHGS010000006.1"/>
</dbReference>
<accession>A0A412ZE95</accession>
<evidence type="ECO:0000313" key="2">
    <source>
        <dbReference type="Proteomes" id="UP000284543"/>
    </source>
</evidence>
<name>A0A412ZE95_9FIRM</name>
<comment type="caution">
    <text evidence="1">The sequence shown here is derived from an EMBL/GenBank/DDBJ whole genome shotgun (WGS) entry which is preliminary data.</text>
</comment>
<evidence type="ECO:0000313" key="1">
    <source>
        <dbReference type="EMBL" id="RGV78515.1"/>
    </source>
</evidence>
<dbReference type="AlphaFoldDB" id="A0A412ZE95"/>
<gene>
    <name evidence="1" type="ORF">DWW02_01900</name>
</gene>
<dbReference type="EMBL" id="QRZM01000001">
    <property type="protein sequence ID" value="RGV78515.1"/>
    <property type="molecule type" value="Genomic_DNA"/>
</dbReference>
<reference evidence="1 2" key="1">
    <citation type="submission" date="2018-08" db="EMBL/GenBank/DDBJ databases">
        <title>A genome reference for cultivated species of the human gut microbiota.</title>
        <authorList>
            <person name="Zou Y."/>
            <person name="Xue W."/>
            <person name="Luo G."/>
        </authorList>
    </citation>
    <scope>NUCLEOTIDE SEQUENCE [LARGE SCALE GENOMIC DNA]</scope>
    <source>
        <strain evidence="1 2">AF14-18</strain>
    </source>
</reference>
<sequence length="65" mass="7662">MCEYNGRDPERIDLMLEKLSEAWKLYPDMRFGQLIATCAKTSNISGVEDEEMLKDIEKYIEIMKK</sequence>